<comment type="caution">
    <text evidence="2">The sequence shown here is derived from an EMBL/GenBank/DDBJ whole genome shotgun (WGS) entry which is preliminary data.</text>
</comment>
<dbReference type="GeneID" id="25281574"/>
<proteinExistence type="predicted"/>
<gene>
    <name evidence="2" type="ORF">A1O9_06657</name>
</gene>
<dbReference type="STRING" id="1182545.A0A072PFW2"/>
<dbReference type="AlphaFoldDB" id="A0A072PFW2"/>
<accession>A0A072PFW2</accession>
<dbReference type="Proteomes" id="UP000027920">
    <property type="component" value="Unassembled WGS sequence"/>
</dbReference>
<evidence type="ECO:0000313" key="2">
    <source>
        <dbReference type="EMBL" id="KEF58731.1"/>
    </source>
</evidence>
<organism evidence="2 3">
    <name type="scientific">Exophiala aquamarina CBS 119918</name>
    <dbReference type="NCBI Taxonomy" id="1182545"/>
    <lineage>
        <taxon>Eukaryota</taxon>
        <taxon>Fungi</taxon>
        <taxon>Dikarya</taxon>
        <taxon>Ascomycota</taxon>
        <taxon>Pezizomycotina</taxon>
        <taxon>Eurotiomycetes</taxon>
        <taxon>Chaetothyriomycetidae</taxon>
        <taxon>Chaetothyriales</taxon>
        <taxon>Herpotrichiellaceae</taxon>
        <taxon>Exophiala</taxon>
    </lineage>
</organism>
<evidence type="ECO:0000313" key="3">
    <source>
        <dbReference type="Proteomes" id="UP000027920"/>
    </source>
</evidence>
<feature type="region of interest" description="Disordered" evidence="1">
    <location>
        <begin position="1"/>
        <end position="22"/>
    </location>
</feature>
<protein>
    <submittedName>
        <fullName evidence="2">Uncharacterized protein</fullName>
    </submittedName>
</protein>
<feature type="compositionally biased region" description="Polar residues" evidence="1">
    <location>
        <begin position="239"/>
        <end position="253"/>
    </location>
</feature>
<dbReference type="OrthoDB" id="4161306at2759"/>
<dbReference type="RefSeq" id="XP_013261321.1">
    <property type="nucleotide sequence ID" value="XM_013405867.1"/>
</dbReference>
<feature type="compositionally biased region" description="Basic and acidic residues" evidence="1">
    <location>
        <begin position="197"/>
        <end position="208"/>
    </location>
</feature>
<keyword evidence="3" id="KW-1185">Reference proteome</keyword>
<dbReference type="HOGENOM" id="CLU_636150_0_0_1"/>
<feature type="region of interest" description="Disordered" evidence="1">
    <location>
        <begin position="115"/>
        <end position="262"/>
    </location>
</feature>
<dbReference type="EMBL" id="AMGV01000004">
    <property type="protein sequence ID" value="KEF58731.1"/>
    <property type="molecule type" value="Genomic_DNA"/>
</dbReference>
<sequence length="418" mass="45489">MRGSPLTPPSYLTDRGSPHKNGIFVDEPPVCLRCSEQPESARNLEQHVRVTGIPSSEIIVPQRLANQTEMISLSDPLDLTTDQASHGEQSQHLTPTWMTLLPSSRKSFEAGPYQNMASRRSIRPGSKPNLSTTLPKRLIHPAPGGILTQETSRPSQERGPSLPRTADPPLAPQNVSKANPALGRRDTRNHPGPLGTVERHRMGPDRQLRGWSAPRHLPTSNPINDFPLPGEQKIPHESPSGQTQSSRNSFSPQLFQRRNSLPRRRSSLWKICSASTNTTAPAAIGTCGPNKSHNPFPSQDISPAKTPLLRELSSFFATRAGKWVLPSRVSSYGVSATSNVLSPSRRSQNLQSGNNLGHCERCGVDMSDWWVLGNSATETESSPLLNGDVDDSILLSTTGSSRVCPSCRDGPDMPGAWS</sequence>
<name>A0A072PFW2_9EURO</name>
<evidence type="ECO:0000256" key="1">
    <source>
        <dbReference type="SAM" id="MobiDB-lite"/>
    </source>
</evidence>
<reference evidence="2 3" key="1">
    <citation type="submission" date="2013-03" db="EMBL/GenBank/DDBJ databases">
        <title>The Genome Sequence of Exophiala aquamarina CBS 119918.</title>
        <authorList>
            <consortium name="The Broad Institute Genomics Platform"/>
            <person name="Cuomo C."/>
            <person name="de Hoog S."/>
            <person name="Gorbushina A."/>
            <person name="Walker B."/>
            <person name="Young S.K."/>
            <person name="Zeng Q."/>
            <person name="Gargeya S."/>
            <person name="Fitzgerald M."/>
            <person name="Haas B."/>
            <person name="Abouelleil A."/>
            <person name="Allen A.W."/>
            <person name="Alvarado L."/>
            <person name="Arachchi H.M."/>
            <person name="Berlin A.M."/>
            <person name="Chapman S.B."/>
            <person name="Gainer-Dewar J."/>
            <person name="Goldberg J."/>
            <person name="Griggs A."/>
            <person name="Gujja S."/>
            <person name="Hansen M."/>
            <person name="Howarth C."/>
            <person name="Imamovic A."/>
            <person name="Ireland A."/>
            <person name="Larimer J."/>
            <person name="McCowan C."/>
            <person name="Murphy C."/>
            <person name="Pearson M."/>
            <person name="Poon T.W."/>
            <person name="Priest M."/>
            <person name="Roberts A."/>
            <person name="Saif S."/>
            <person name="Shea T."/>
            <person name="Sisk P."/>
            <person name="Sykes S."/>
            <person name="Wortman J."/>
            <person name="Nusbaum C."/>
            <person name="Birren B."/>
        </authorList>
    </citation>
    <scope>NUCLEOTIDE SEQUENCE [LARGE SCALE GENOMIC DNA]</scope>
    <source>
        <strain evidence="2 3">CBS 119918</strain>
    </source>
</reference>
<dbReference type="VEuPathDB" id="FungiDB:A1O9_06657"/>